<sequence>MQSFSAVETQHKAKKMKQFNLLSLFLILITFFGLANSTIVSHDERAITIDGQRRILISGSIHYPRSTSDMWPDLINKAKDGGLDAIETYVFWNAHEPSRRQYDFSGNLDLVRFIKTIQSAGLYSVLRIGPYVCAEWNYGGFPVWLHNMPNMKFRTINPSFMNEMQNFTTKIVNMMKEENLFASQGGPIILSQIENEYGNVISSYGAEGKAYIDWCANMANSLDIGVPWLMCQQPNAPQPMIETCNGFYCDQYKPSNPSSPKMWTENWTGWFKNWGGKHPYRTAEDLAFSVARFFQTGGTFQNYYMYHGGTNFGRVAGGPYITTSYDYDAPLDEYGNLNQPKWGHLKQLHTLLKSMEKPLTYGNISTIDLGNSVTATVFTTNEKSSCFIANVNSTADALVNFKGKGYNVPAWSVSVLPDCDKDAYNTARVNTQTSIIAEDSCDEPEKLKWTWRPEFTTQKTILKSSGDLIAKGLVDQKDVTNDASDYLWYMTRVHLDKKDPIWSRNMSLRVHSNAHVLHAYVNGKYVGHQIVRDNKFDYRFEKKVNLVHGTNHLALLSVSVGLQNYGPFFESGPTGINGPVKLVGYKGEETIEKDISKHQWDYKIGLHGFNHKLFSIKSAGHRNLKWSNEKLPADRMLSWYKANFKAPLGKDPVIVDLNGLGKGEVWINGRSIGRYWPSFNSSDDGCTNECDYRGEYGSDKCVFMCGKPTQRWYHVPRAFLNDKGHNTITLFEEMGGDPSMVKFKTVVTGRVCAKVHEHNKVELSCNNRPISAVKFASFGNPSGLCGSFAAGTCEGANDAVKIVAKECVGKLNCTMNVSSHKFGSALDCGDSPKRLFVEVEC</sequence>
<dbReference type="SUPFAM" id="SSF49785">
    <property type="entry name" value="Galactose-binding domain-like"/>
    <property type="match status" value="2"/>
</dbReference>
<dbReference type="Pfam" id="PF17834">
    <property type="entry name" value="GHD"/>
    <property type="match status" value="1"/>
</dbReference>
<dbReference type="FunFam" id="2.60.120.260:FF:000097">
    <property type="entry name" value="Beta-galactosidase"/>
    <property type="match status" value="1"/>
</dbReference>
<dbReference type="GO" id="GO:0048046">
    <property type="term" value="C:apoplast"/>
    <property type="evidence" value="ECO:0007669"/>
    <property type="project" value="UniProtKB-SubCell"/>
</dbReference>
<dbReference type="KEGG" id="rsz:108816551"/>
<dbReference type="InterPro" id="IPR019801">
    <property type="entry name" value="Glyco_hydro_35_CS"/>
</dbReference>
<keyword evidence="14" id="KW-1185">Reference proteome</keyword>
<dbReference type="GO" id="GO:0030246">
    <property type="term" value="F:carbohydrate binding"/>
    <property type="evidence" value="ECO:0007669"/>
    <property type="project" value="InterPro"/>
</dbReference>
<proteinExistence type="inferred from homology"/>
<dbReference type="InterPro" id="IPR031330">
    <property type="entry name" value="Gly_Hdrlase_35_cat"/>
</dbReference>
<dbReference type="PRINTS" id="PR00742">
    <property type="entry name" value="GLHYDRLASE35"/>
</dbReference>
<evidence type="ECO:0000256" key="9">
    <source>
        <dbReference type="ARBA" id="ARBA00023180"/>
    </source>
</evidence>
<comment type="catalytic activity">
    <reaction evidence="1 11">
        <text>Hydrolysis of terminal non-reducing beta-D-galactose residues in beta-D-galactosides.</text>
        <dbReference type="EC" id="3.2.1.23"/>
    </reaction>
</comment>
<dbReference type="SUPFAM" id="SSF51445">
    <property type="entry name" value="(Trans)glycosidases"/>
    <property type="match status" value="1"/>
</dbReference>
<comment type="similarity">
    <text evidence="3 12">Belongs to the glycosyl hydrolase 35 family.</text>
</comment>
<dbReference type="AlphaFoldDB" id="A0A6J0KB04"/>
<dbReference type="GO" id="GO:0005975">
    <property type="term" value="P:carbohydrate metabolic process"/>
    <property type="evidence" value="ECO:0007669"/>
    <property type="project" value="InterPro"/>
</dbReference>
<evidence type="ECO:0000256" key="12">
    <source>
        <dbReference type="RuleBase" id="RU003679"/>
    </source>
</evidence>
<dbReference type="Gene3D" id="2.60.120.740">
    <property type="match status" value="1"/>
</dbReference>
<dbReference type="Pfam" id="PF01301">
    <property type="entry name" value="Glyco_hydro_35"/>
    <property type="match status" value="1"/>
</dbReference>
<protein>
    <recommendedName>
        <fullName evidence="4 11">Beta-galactosidase</fullName>
        <ecNumber evidence="4 11">3.2.1.23</ecNumber>
    </recommendedName>
</protein>
<keyword evidence="9" id="KW-0325">Glycoprotein</keyword>
<dbReference type="OrthoDB" id="1657402at2759"/>
<evidence type="ECO:0000313" key="14">
    <source>
        <dbReference type="Proteomes" id="UP000504610"/>
    </source>
</evidence>
<name>A0A6J0KB04_RAPSA</name>
<dbReference type="InterPro" id="IPR048913">
    <property type="entry name" value="BetaGal_gal-bd"/>
</dbReference>
<evidence type="ECO:0000256" key="8">
    <source>
        <dbReference type="ARBA" id="ARBA00022801"/>
    </source>
</evidence>
<keyword evidence="6" id="KW-0964">Secreted</keyword>
<dbReference type="EC" id="3.2.1.23" evidence="4 11"/>
<dbReference type="Proteomes" id="UP000504610">
    <property type="component" value="Chromosome 7"/>
</dbReference>
<gene>
    <name evidence="15" type="primary">LOC108816551</name>
</gene>
<keyword evidence="7" id="KW-0732">Signal</keyword>
<comment type="subcellular location">
    <subcellularLocation>
        <location evidence="2">Secreted</location>
        <location evidence="2">Extracellular space</location>
        <location evidence="2">Apoplast</location>
    </subcellularLocation>
</comment>
<dbReference type="InterPro" id="IPR008979">
    <property type="entry name" value="Galactose-bd-like_sf"/>
</dbReference>
<dbReference type="GeneID" id="108816551"/>
<dbReference type="PROSITE" id="PS01182">
    <property type="entry name" value="GLYCOSYL_HYDROL_F35"/>
    <property type="match status" value="1"/>
</dbReference>
<feature type="domain" description="SUEL-type lectin" evidence="13">
    <location>
        <begin position="755"/>
        <end position="841"/>
    </location>
</feature>
<evidence type="ECO:0000256" key="4">
    <source>
        <dbReference type="ARBA" id="ARBA00012756"/>
    </source>
</evidence>
<evidence type="ECO:0000256" key="7">
    <source>
        <dbReference type="ARBA" id="ARBA00022729"/>
    </source>
</evidence>
<accession>A0A6J0KB04</accession>
<evidence type="ECO:0000256" key="6">
    <source>
        <dbReference type="ARBA" id="ARBA00022525"/>
    </source>
</evidence>
<dbReference type="InterPro" id="IPR043159">
    <property type="entry name" value="Lectin_gal-bd_sf"/>
</dbReference>
<dbReference type="PANTHER" id="PTHR23421">
    <property type="entry name" value="BETA-GALACTOSIDASE RELATED"/>
    <property type="match status" value="1"/>
</dbReference>
<dbReference type="PROSITE" id="PS50228">
    <property type="entry name" value="SUEL_LECTIN"/>
    <property type="match status" value="1"/>
</dbReference>
<evidence type="ECO:0000256" key="3">
    <source>
        <dbReference type="ARBA" id="ARBA00009809"/>
    </source>
</evidence>
<dbReference type="InterPro" id="IPR001944">
    <property type="entry name" value="Glycoside_Hdrlase_35"/>
</dbReference>
<keyword evidence="8 11" id="KW-0378">Hydrolase</keyword>
<dbReference type="FunFam" id="2.60.120.260:FF:000142">
    <property type="entry name" value="Beta-galactosidase"/>
    <property type="match status" value="1"/>
</dbReference>
<evidence type="ECO:0000313" key="15">
    <source>
        <dbReference type="RefSeq" id="XP_018444621.2"/>
    </source>
</evidence>
<evidence type="ECO:0000256" key="2">
    <source>
        <dbReference type="ARBA" id="ARBA00004271"/>
    </source>
</evidence>
<dbReference type="Gene3D" id="2.60.120.260">
    <property type="entry name" value="Galactose-binding domain-like"/>
    <property type="match status" value="2"/>
</dbReference>
<dbReference type="InterPro" id="IPR041392">
    <property type="entry name" value="GHD"/>
</dbReference>
<evidence type="ECO:0000256" key="11">
    <source>
        <dbReference type="RuleBase" id="RU000675"/>
    </source>
</evidence>
<dbReference type="Gene3D" id="3.20.20.80">
    <property type="entry name" value="Glycosidases"/>
    <property type="match status" value="1"/>
</dbReference>
<dbReference type="FunFam" id="3.20.20.80:FF:000098">
    <property type="entry name" value="Beta-galactosidase"/>
    <property type="match status" value="1"/>
</dbReference>
<dbReference type="Pfam" id="PF21467">
    <property type="entry name" value="BetaGal_gal-bd"/>
    <property type="match status" value="1"/>
</dbReference>
<dbReference type="InterPro" id="IPR017853">
    <property type="entry name" value="GH"/>
</dbReference>
<evidence type="ECO:0000259" key="13">
    <source>
        <dbReference type="PROSITE" id="PS50228"/>
    </source>
</evidence>
<evidence type="ECO:0000256" key="10">
    <source>
        <dbReference type="ARBA" id="ARBA00023295"/>
    </source>
</evidence>
<keyword evidence="5" id="KW-0052">Apoplast</keyword>
<organism evidence="14 15">
    <name type="scientific">Raphanus sativus</name>
    <name type="common">Radish</name>
    <name type="synonym">Raphanus raphanistrum var. sativus</name>
    <dbReference type="NCBI Taxonomy" id="3726"/>
    <lineage>
        <taxon>Eukaryota</taxon>
        <taxon>Viridiplantae</taxon>
        <taxon>Streptophyta</taxon>
        <taxon>Embryophyta</taxon>
        <taxon>Tracheophyta</taxon>
        <taxon>Spermatophyta</taxon>
        <taxon>Magnoliopsida</taxon>
        <taxon>eudicotyledons</taxon>
        <taxon>Gunneridae</taxon>
        <taxon>Pentapetalae</taxon>
        <taxon>rosids</taxon>
        <taxon>malvids</taxon>
        <taxon>Brassicales</taxon>
        <taxon>Brassicaceae</taxon>
        <taxon>Brassiceae</taxon>
        <taxon>Raphanus</taxon>
    </lineage>
</organism>
<dbReference type="InterPro" id="IPR000922">
    <property type="entry name" value="Lectin_gal-bd_dom"/>
</dbReference>
<dbReference type="Pfam" id="PF02140">
    <property type="entry name" value="SUEL_Lectin"/>
    <property type="match status" value="1"/>
</dbReference>
<keyword evidence="10 11" id="KW-0326">Glycosidase</keyword>
<reference evidence="15" key="2">
    <citation type="submission" date="2025-08" db="UniProtKB">
        <authorList>
            <consortium name="RefSeq"/>
        </authorList>
    </citation>
    <scope>IDENTIFICATION</scope>
    <source>
        <tissue evidence="15">Leaf</tissue>
    </source>
</reference>
<evidence type="ECO:0000256" key="5">
    <source>
        <dbReference type="ARBA" id="ARBA00022523"/>
    </source>
</evidence>
<dbReference type="CDD" id="cd22842">
    <property type="entry name" value="Gal_Rha_Lectin_BGal"/>
    <property type="match status" value="1"/>
</dbReference>
<reference evidence="14" key="1">
    <citation type="journal article" date="2019" name="Database">
        <title>The radish genome database (RadishGD): an integrated information resource for radish genomics.</title>
        <authorList>
            <person name="Yu H.J."/>
            <person name="Baek S."/>
            <person name="Lee Y.J."/>
            <person name="Cho A."/>
            <person name="Mun J.H."/>
        </authorList>
    </citation>
    <scope>NUCLEOTIDE SEQUENCE [LARGE SCALE GENOMIC DNA]</scope>
    <source>
        <strain evidence="14">cv. WK10039</strain>
    </source>
</reference>
<evidence type="ECO:0000256" key="1">
    <source>
        <dbReference type="ARBA" id="ARBA00001412"/>
    </source>
</evidence>
<dbReference type="GO" id="GO:0004565">
    <property type="term" value="F:beta-galactosidase activity"/>
    <property type="evidence" value="ECO:0007669"/>
    <property type="project" value="UniProtKB-EC"/>
</dbReference>
<dbReference type="RefSeq" id="XP_018444621.2">
    <property type="nucleotide sequence ID" value="XM_018589119.2"/>
</dbReference>